<dbReference type="Proteomes" id="UP000051952">
    <property type="component" value="Unassembled WGS sequence"/>
</dbReference>
<sequence>MLWPTILTGFFFAITLVIVVIPSLYIADLDAHTVYQPSSANAIHADTTQTSPGIRQRIYLIFMIPAMAVANGLWVYLMYYRHVRNAFYRMEIGELENSRVSRAGKPVMKLLNRAAGSGTGDSTPAQQHANSSMISADTSYAFAASSSKHNILPPTSSSSIFPAVSSHHFPPLSREPFSCCVIASFPSTFPRALEFLAVCNVRVVSRSLICTCVAAELAWWHYVVAT</sequence>
<feature type="transmembrane region" description="Helical" evidence="1">
    <location>
        <begin position="7"/>
        <end position="27"/>
    </location>
</feature>
<name>A0A0S4IH70_BODSA</name>
<reference evidence="3" key="1">
    <citation type="submission" date="2015-09" db="EMBL/GenBank/DDBJ databases">
        <authorList>
            <consortium name="Pathogen Informatics"/>
        </authorList>
    </citation>
    <scope>NUCLEOTIDE SEQUENCE [LARGE SCALE GENOMIC DNA]</scope>
    <source>
        <strain evidence="3">Lake Konstanz</strain>
    </source>
</reference>
<accession>A0A0S4IH70</accession>
<gene>
    <name evidence="2" type="ORF">BSAL_49465</name>
</gene>
<organism evidence="2 3">
    <name type="scientific">Bodo saltans</name>
    <name type="common">Flagellated protozoan</name>
    <dbReference type="NCBI Taxonomy" id="75058"/>
    <lineage>
        <taxon>Eukaryota</taxon>
        <taxon>Discoba</taxon>
        <taxon>Euglenozoa</taxon>
        <taxon>Kinetoplastea</taxon>
        <taxon>Metakinetoplastina</taxon>
        <taxon>Eubodonida</taxon>
        <taxon>Bodonidae</taxon>
        <taxon>Bodo</taxon>
    </lineage>
</organism>
<proteinExistence type="predicted"/>
<feature type="transmembrane region" description="Helical" evidence="1">
    <location>
        <begin position="58"/>
        <end position="80"/>
    </location>
</feature>
<keyword evidence="1" id="KW-0472">Membrane</keyword>
<keyword evidence="3" id="KW-1185">Reference proteome</keyword>
<dbReference type="OrthoDB" id="263260at2759"/>
<dbReference type="VEuPathDB" id="TriTrypDB:BSAL_49465"/>
<dbReference type="EMBL" id="CYKH01000018">
    <property type="protein sequence ID" value="CUE60017.1"/>
    <property type="molecule type" value="Genomic_DNA"/>
</dbReference>
<protein>
    <submittedName>
        <fullName evidence="2">Membrane-associated protein, putative</fullName>
    </submittedName>
</protein>
<evidence type="ECO:0000256" key="1">
    <source>
        <dbReference type="SAM" id="Phobius"/>
    </source>
</evidence>
<dbReference type="AlphaFoldDB" id="A0A0S4IH70"/>
<keyword evidence="1" id="KW-1133">Transmembrane helix</keyword>
<evidence type="ECO:0000313" key="3">
    <source>
        <dbReference type="Proteomes" id="UP000051952"/>
    </source>
</evidence>
<evidence type="ECO:0000313" key="2">
    <source>
        <dbReference type="EMBL" id="CUE60017.1"/>
    </source>
</evidence>
<keyword evidence="1" id="KW-0812">Transmembrane</keyword>